<sequence>MLCMILTRFPKLLVVISKQYSSNALQFVRHLFSFWNASVKRRKQGHHSPRDSGDVITSTAPSVDGEKGREMEEDASTRRATTLASVAGNAAAEHSLTTTPQPSASSLNTVAVSAGDSYANLVRPNYAPQQSRVQRHRVHCCNPPVRGSWRSRKTPNDLFVMLLFLDHPGFIERSLRNTQDNGQTDVGKWSSFCETFQKDVESVTLLATVLLTANRLSYMSLLAALGSILMGLAVRVPRCFTAYNKTYFQLMALVLGFPFELFLYREARSRWSEGIPF</sequence>
<dbReference type="AlphaFoldDB" id="A0A0C9ZGB6"/>
<feature type="transmembrane region" description="Helical" evidence="2">
    <location>
        <begin position="216"/>
        <end position="234"/>
    </location>
</feature>
<accession>A0A0C9ZGB6</accession>
<protein>
    <submittedName>
        <fullName evidence="3">Uncharacterized protein</fullName>
    </submittedName>
</protein>
<evidence type="ECO:0000256" key="2">
    <source>
        <dbReference type="SAM" id="Phobius"/>
    </source>
</evidence>
<feature type="region of interest" description="Disordered" evidence="1">
    <location>
        <begin position="44"/>
        <end position="81"/>
    </location>
</feature>
<keyword evidence="2" id="KW-0472">Membrane</keyword>
<feature type="transmembrane region" description="Helical" evidence="2">
    <location>
        <begin position="246"/>
        <end position="264"/>
    </location>
</feature>
<proteinExistence type="predicted"/>
<organism evidence="3 4">
    <name type="scientific">Pisolithus microcarpus 441</name>
    <dbReference type="NCBI Taxonomy" id="765257"/>
    <lineage>
        <taxon>Eukaryota</taxon>
        <taxon>Fungi</taxon>
        <taxon>Dikarya</taxon>
        <taxon>Basidiomycota</taxon>
        <taxon>Agaricomycotina</taxon>
        <taxon>Agaricomycetes</taxon>
        <taxon>Agaricomycetidae</taxon>
        <taxon>Boletales</taxon>
        <taxon>Sclerodermatineae</taxon>
        <taxon>Pisolithaceae</taxon>
        <taxon>Pisolithus</taxon>
    </lineage>
</organism>
<reference evidence="4" key="2">
    <citation type="submission" date="2015-01" db="EMBL/GenBank/DDBJ databases">
        <title>Evolutionary Origins and Diversification of the Mycorrhizal Mutualists.</title>
        <authorList>
            <consortium name="DOE Joint Genome Institute"/>
            <consortium name="Mycorrhizal Genomics Consortium"/>
            <person name="Kohler A."/>
            <person name="Kuo A."/>
            <person name="Nagy L.G."/>
            <person name="Floudas D."/>
            <person name="Copeland A."/>
            <person name="Barry K.W."/>
            <person name="Cichocki N."/>
            <person name="Veneault-Fourrey C."/>
            <person name="LaButti K."/>
            <person name="Lindquist E.A."/>
            <person name="Lipzen A."/>
            <person name="Lundell T."/>
            <person name="Morin E."/>
            <person name="Murat C."/>
            <person name="Riley R."/>
            <person name="Ohm R."/>
            <person name="Sun H."/>
            <person name="Tunlid A."/>
            <person name="Henrissat B."/>
            <person name="Grigoriev I.V."/>
            <person name="Hibbett D.S."/>
            <person name="Martin F."/>
        </authorList>
    </citation>
    <scope>NUCLEOTIDE SEQUENCE [LARGE SCALE GENOMIC DNA]</scope>
    <source>
        <strain evidence="4">441</strain>
    </source>
</reference>
<gene>
    <name evidence="3" type="ORF">PISMIDRAFT_540720</name>
</gene>
<evidence type="ECO:0000313" key="3">
    <source>
        <dbReference type="EMBL" id="KIK21502.1"/>
    </source>
</evidence>
<keyword evidence="4" id="KW-1185">Reference proteome</keyword>
<dbReference type="HOGENOM" id="CLU_068100_0_0_1"/>
<keyword evidence="2" id="KW-1133">Transmembrane helix</keyword>
<dbReference type="OrthoDB" id="2657661at2759"/>
<evidence type="ECO:0000256" key="1">
    <source>
        <dbReference type="SAM" id="MobiDB-lite"/>
    </source>
</evidence>
<name>A0A0C9ZGB6_9AGAM</name>
<evidence type="ECO:0000313" key="4">
    <source>
        <dbReference type="Proteomes" id="UP000054018"/>
    </source>
</evidence>
<dbReference type="Proteomes" id="UP000054018">
    <property type="component" value="Unassembled WGS sequence"/>
</dbReference>
<reference evidence="3 4" key="1">
    <citation type="submission" date="2014-04" db="EMBL/GenBank/DDBJ databases">
        <authorList>
            <consortium name="DOE Joint Genome Institute"/>
            <person name="Kuo A."/>
            <person name="Kohler A."/>
            <person name="Costa M.D."/>
            <person name="Nagy L.G."/>
            <person name="Floudas D."/>
            <person name="Copeland A."/>
            <person name="Barry K.W."/>
            <person name="Cichocki N."/>
            <person name="Veneault-Fourrey C."/>
            <person name="LaButti K."/>
            <person name="Lindquist E.A."/>
            <person name="Lipzen A."/>
            <person name="Lundell T."/>
            <person name="Morin E."/>
            <person name="Murat C."/>
            <person name="Sun H."/>
            <person name="Tunlid A."/>
            <person name="Henrissat B."/>
            <person name="Grigoriev I.V."/>
            <person name="Hibbett D.S."/>
            <person name="Martin F."/>
            <person name="Nordberg H.P."/>
            <person name="Cantor M.N."/>
            <person name="Hua S.X."/>
        </authorList>
    </citation>
    <scope>NUCLEOTIDE SEQUENCE [LARGE SCALE GENOMIC DNA]</scope>
    <source>
        <strain evidence="3 4">441</strain>
    </source>
</reference>
<keyword evidence="2" id="KW-0812">Transmembrane</keyword>
<dbReference type="EMBL" id="KN833751">
    <property type="protein sequence ID" value="KIK21502.1"/>
    <property type="molecule type" value="Genomic_DNA"/>
</dbReference>